<dbReference type="RefSeq" id="WP_122186988.1">
    <property type="nucleotide sequence ID" value="NZ_RFFH01000002.1"/>
</dbReference>
<gene>
    <name evidence="4" type="ORF">EBN03_06385</name>
</gene>
<protein>
    <submittedName>
        <fullName evidence="4">MCE family protein</fullName>
    </submittedName>
</protein>
<evidence type="ECO:0000259" key="2">
    <source>
        <dbReference type="Pfam" id="PF02470"/>
    </source>
</evidence>
<dbReference type="InterPro" id="IPR005693">
    <property type="entry name" value="Mce"/>
</dbReference>
<dbReference type="PANTHER" id="PTHR33371:SF15">
    <property type="entry name" value="LIPOPROTEIN LPRN"/>
    <property type="match status" value="1"/>
</dbReference>
<sequence>MTEREQNSGIGRLGSRARKTVVALAAGSTVLAASGCGLTVESLPLPKPGVSGDTYTLHAVFANALNLPDQAKVKIGGSDVGVVTHISTKNFQALVDMQIRKDIVLPANSTAELRQATPLGDVFIAVSMPKAEAGTQNLKNGDTVPIQQTSAGATVEELLLSVSMLFNGGGLASLAKLSGELDSVVGGRPDKLADLIKQMTSVVGTLHADSDRIDAMFNGFDTLANTLQSHHDDLSRVADTLPNMIGAIAENNKNIGDLLTKVSTATEAIGDYSDTTTPQLSHLLDSVHALMGALAQTQDTLGPTMDALHDIRPGVDATLRGNSLAVAATVTSLDASILTDPAHGKIWDGRDVADFAGSLTQVLQVIQYRLGSTPK</sequence>
<dbReference type="InterPro" id="IPR024516">
    <property type="entry name" value="Mce_C"/>
</dbReference>
<dbReference type="InterPro" id="IPR052336">
    <property type="entry name" value="MlaD_Phospholipid_Transporter"/>
</dbReference>
<feature type="domain" description="Mammalian cell entry C-terminal" evidence="3">
    <location>
        <begin position="136"/>
        <end position="332"/>
    </location>
</feature>
<reference evidence="4 5" key="1">
    <citation type="submission" date="2018-10" db="EMBL/GenBank/DDBJ databases">
        <title>Isolation from cow dung.</title>
        <authorList>
            <person name="Ling L."/>
        </authorList>
    </citation>
    <scope>NUCLEOTIDE SEQUENCE [LARGE SCALE GENOMIC DNA]</scope>
    <source>
        <strain evidence="4 5">NEAU-LL90</strain>
    </source>
</reference>
<dbReference type="Pfam" id="PF02470">
    <property type="entry name" value="MlaD"/>
    <property type="match status" value="1"/>
</dbReference>
<keyword evidence="5" id="KW-1185">Reference proteome</keyword>
<dbReference type="OrthoDB" id="4368973at2"/>
<evidence type="ECO:0000313" key="5">
    <source>
        <dbReference type="Proteomes" id="UP000279275"/>
    </source>
</evidence>
<dbReference type="Proteomes" id="UP000279275">
    <property type="component" value="Unassembled WGS sequence"/>
</dbReference>
<dbReference type="InterPro" id="IPR003399">
    <property type="entry name" value="Mce/MlaD"/>
</dbReference>
<keyword evidence="1" id="KW-0472">Membrane</keyword>
<dbReference type="GO" id="GO:0005576">
    <property type="term" value="C:extracellular region"/>
    <property type="evidence" value="ECO:0007669"/>
    <property type="project" value="TreeGrafter"/>
</dbReference>
<name>A0A3M2L8S2_9NOCA</name>
<feature type="transmembrane region" description="Helical" evidence="1">
    <location>
        <begin position="21"/>
        <end position="40"/>
    </location>
</feature>
<evidence type="ECO:0000313" key="4">
    <source>
        <dbReference type="EMBL" id="RMI34062.1"/>
    </source>
</evidence>
<comment type="caution">
    <text evidence="4">The sequence shown here is derived from an EMBL/GenBank/DDBJ whole genome shotgun (WGS) entry which is preliminary data.</text>
</comment>
<feature type="domain" description="Mce/MlaD" evidence="2">
    <location>
        <begin position="54"/>
        <end position="128"/>
    </location>
</feature>
<dbReference type="PANTHER" id="PTHR33371">
    <property type="entry name" value="INTERMEMBRANE PHOSPHOLIPID TRANSPORT SYSTEM BINDING PROTEIN MLAD-RELATED"/>
    <property type="match status" value="1"/>
</dbReference>
<dbReference type="NCBIfam" id="TIGR00996">
    <property type="entry name" value="Mtu_fam_mce"/>
    <property type="match status" value="1"/>
</dbReference>
<keyword evidence="1" id="KW-0812">Transmembrane</keyword>
<proteinExistence type="predicted"/>
<accession>A0A3M2L8S2</accession>
<dbReference type="Pfam" id="PF11887">
    <property type="entry name" value="Mce4_CUP1"/>
    <property type="match status" value="1"/>
</dbReference>
<organism evidence="4 5">
    <name type="scientific">Nocardia stercoris</name>
    <dbReference type="NCBI Taxonomy" id="2483361"/>
    <lineage>
        <taxon>Bacteria</taxon>
        <taxon>Bacillati</taxon>
        <taxon>Actinomycetota</taxon>
        <taxon>Actinomycetes</taxon>
        <taxon>Mycobacteriales</taxon>
        <taxon>Nocardiaceae</taxon>
        <taxon>Nocardia</taxon>
    </lineage>
</organism>
<dbReference type="EMBL" id="RFFH01000002">
    <property type="protein sequence ID" value="RMI34062.1"/>
    <property type="molecule type" value="Genomic_DNA"/>
</dbReference>
<evidence type="ECO:0000256" key="1">
    <source>
        <dbReference type="SAM" id="Phobius"/>
    </source>
</evidence>
<dbReference type="AlphaFoldDB" id="A0A3M2L8S2"/>
<keyword evidence="1" id="KW-1133">Transmembrane helix</keyword>
<evidence type="ECO:0000259" key="3">
    <source>
        <dbReference type="Pfam" id="PF11887"/>
    </source>
</evidence>